<evidence type="ECO:0000256" key="3">
    <source>
        <dbReference type="ARBA" id="ARBA00022448"/>
    </source>
</evidence>
<protein>
    <recommendedName>
        <fullName evidence="7">Flavodoxin</fullName>
    </recommendedName>
</protein>
<dbReference type="AlphaFoldDB" id="A0A9D2PJA9"/>
<dbReference type="GO" id="GO:0009055">
    <property type="term" value="F:electron transfer activity"/>
    <property type="evidence" value="ECO:0007669"/>
    <property type="project" value="UniProtKB-UniRule"/>
</dbReference>
<evidence type="ECO:0000256" key="2">
    <source>
        <dbReference type="ARBA" id="ARBA00005267"/>
    </source>
</evidence>
<keyword evidence="4 7" id="KW-0285">Flavoprotein</keyword>
<dbReference type="Proteomes" id="UP000823904">
    <property type="component" value="Unassembled WGS sequence"/>
</dbReference>
<evidence type="ECO:0000256" key="4">
    <source>
        <dbReference type="ARBA" id="ARBA00022630"/>
    </source>
</evidence>
<organism evidence="9 10">
    <name type="scientific">Candidatus Anaerostipes avistercoris</name>
    <dbReference type="NCBI Taxonomy" id="2838462"/>
    <lineage>
        <taxon>Bacteria</taxon>
        <taxon>Bacillati</taxon>
        <taxon>Bacillota</taxon>
        <taxon>Clostridia</taxon>
        <taxon>Lachnospirales</taxon>
        <taxon>Lachnospiraceae</taxon>
        <taxon>Anaerostipes</taxon>
    </lineage>
</organism>
<keyword evidence="6 7" id="KW-0249">Electron transport</keyword>
<comment type="cofactor">
    <cofactor evidence="1 7">
        <name>FMN</name>
        <dbReference type="ChEBI" id="CHEBI:58210"/>
    </cofactor>
</comment>
<accession>A0A9D2PJA9</accession>
<dbReference type="PANTHER" id="PTHR43717:SF1">
    <property type="entry name" value="ANAEROBIC NITRIC OXIDE REDUCTASE FLAVORUBREDOXIN"/>
    <property type="match status" value="1"/>
</dbReference>
<comment type="caution">
    <text evidence="9">The sequence shown here is derived from an EMBL/GenBank/DDBJ whole genome shotgun (WGS) entry which is preliminary data.</text>
</comment>
<proteinExistence type="inferred from homology"/>
<evidence type="ECO:0000256" key="6">
    <source>
        <dbReference type="ARBA" id="ARBA00022982"/>
    </source>
</evidence>
<dbReference type="SUPFAM" id="SSF52218">
    <property type="entry name" value="Flavoproteins"/>
    <property type="match status" value="1"/>
</dbReference>
<feature type="domain" description="Flavodoxin-like" evidence="8">
    <location>
        <begin position="4"/>
        <end position="141"/>
    </location>
</feature>
<evidence type="ECO:0000313" key="10">
    <source>
        <dbReference type="Proteomes" id="UP000823904"/>
    </source>
</evidence>
<dbReference type="InterPro" id="IPR010087">
    <property type="entry name" value="Flav_short"/>
</dbReference>
<dbReference type="Gene3D" id="3.40.50.360">
    <property type="match status" value="1"/>
</dbReference>
<evidence type="ECO:0000256" key="7">
    <source>
        <dbReference type="RuleBase" id="RU367037"/>
    </source>
</evidence>
<dbReference type="GO" id="GO:0016651">
    <property type="term" value="F:oxidoreductase activity, acting on NAD(P)H"/>
    <property type="evidence" value="ECO:0007669"/>
    <property type="project" value="UniProtKB-ARBA"/>
</dbReference>
<evidence type="ECO:0000313" key="9">
    <source>
        <dbReference type="EMBL" id="HJC50274.1"/>
    </source>
</evidence>
<dbReference type="InterPro" id="IPR029039">
    <property type="entry name" value="Flavoprotein-like_sf"/>
</dbReference>
<keyword evidence="5 7" id="KW-0288">FMN</keyword>
<evidence type="ECO:0000259" key="8">
    <source>
        <dbReference type="PROSITE" id="PS50902"/>
    </source>
</evidence>
<dbReference type="PROSITE" id="PS50902">
    <property type="entry name" value="FLAVODOXIN_LIKE"/>
    <property type="match status" value="1"/>
</dbReference>
<evidence type="ECO:0000256" key="5">
    <source>
        <dbReference type="ARBA" id="ARBA00022643"/>
    </source>
</evidence>
<gene>
    <name evidence="9" type="ORF">H9754_06820</name>
</gene>
<evidence type="ECO:0000256" key="1">
    <source>
        <dbReference type="ARBA" id="ARBA00001917"/>
    </source>
</evidence>
<reference evidence="9" key="2">
    <citation type="submission" date="2021-04" db="EMBL/GenBank/DDBJ databases">
        <authorList>
            <person name="Gilroy R."/>
        </authorList>
    </citation>
    <scope>NUCLEOTIDE SEQUENCE</scope>
    <source>
        <strain evidence="9">ChiSjej3B21-8574</strain>
    </source>
</reference>
<dbReference type="Pfam" id="PF00258">
    <property type="entry name" value="Flavodoxin_1"/>
    <property type="match status" value="1"/>
</dbReference>
<keyword evidence="3 7" id="KW-0813">Transport</keyword>
<reference evidence="9" key="1">
    <citation type="journal article" date="2021" name="PeerJ">
        <title>Extensive microbial diversity within the chicken gut microbiome revealed by metagenomics and culture.</title>
        <authorList>
            <person name="Gilroy R."/>
            <person name="Ravi A."/>
            <person name="Getino M."/>
            <person name="Pursley I."/>
            <person name="Horton D.L."/>
            <person name="Alikhan N.F."/>
            <person name="Baker D."/>
            <person name="Gharbi K."/>
            <person name="Hall N."/>
            <person name="Watson M."/>
            <person name="Adriaenssens E.M."/>
            <person name="Foster-Nyarko E."/>
            <person name="Jarju S."/>
            <person name="Secka A."/>
            <person name="Antonio M."/>
            <person name="Oren A."/>
            <person name="Chaudhuri R.R."/>
            <person name="La Ragione R."/>
            <person name="Hildebrand F."/>
            <person name="Pallen M.J."/>
        </authorList>
    </citation>
    <scope>NUCLEOTIDE SEQUENCE</scope>
    <source>
        <strain evidence="9">ChiSjej3B21-8574</strain>
    </source>
</reference>
<comment type="function">
    <text evidence="7">Low-potential electron donor to a number of redox enzymes.</text>
</comment>
<dbReference type="NCBIfam" id="TIGR01753">
    <property type="entry name" value="flav_short"/>
    <property type="match status" value="1"/>
</dbReference>
<dbReference type="PANTHER" id="PTHR43717">
    <property type="entry name" value="ANAEROBIC NITRIC OXIDE REDUCTASE FLAVORUBREDOXIN"/>
    <property type="match status" value="1"/>
</dbReference>
<dbReference type="GO" id="GO:0010181">
    <property type="term" value="F:FMN binding"/>
    <property type="evidence" value="ECO:0007669"/>
    <property type="project" value="UniProtKB-UniRule"/>
</dbReference>
<dbReference type="InterPro" id="IPR001226">
    <property type="entry name" value="Flavodoxin_CS"/>
</dbReference>
<dbReference type="InterPro" id="IPR008254">
    <property type="entry name" value="Flavodoxin/NO_synth"/>
</dbReference>
<dbReference type="PROSITE" id="PS00201">
    <property type="entry name" value="FLAVODOXIN"/>
    <property type="match status" value="1"/>
</dbReference>
<dbReference type="EMBL" id="DWWD01000026">
    <property type="protein sequence ID" value="HJC50274.1"/>
    <property type="molecule type" value="Genomic_DNA"/>
</dbReference>
<comment type="similarity">
    <text evidence="2 7">Belongs to the flavodoxin family.</text>
</comment>
<sequence length="143" mass="15451">MDEIMVVYWTGTGNTQTMAEYVGEGIREGGKTPKVVPVEEISASDLKDAPVFALGCPSMGVETLEESVMEPFVEEVTAFASGKKIGLFGSYGWGDGEWMRNWVDQMTEAGAEVYGGEDAICQEAPDEDAQDELKELGKELAAL</sequence>
<name>A0A9D2PJA9_9FIRM</name>